<dbReference type="GeneID" id="19274217"/>
<dbReference type="InParanoid" id="W3X2G9"/>
<evidence type="ECO:0000259" key="1">
    <source>
        <dbReference type="Pfam" id="PF13472"/>
    </source>
</evidence>
<name>W3X2G9_PESFW</name>
<dbReference type="EMBL" id="KI912114">
    <property type="protein sequence ID" value="ETS79351.1"/>
    <property type="molecule type" value="Genomic_DNA"/>
</dbReference>
<accession>W3X2G9</accession>
<dbReference type="InterPro" id="IPR036514">
    <property type="entry name" value="SGNH_hydro_sf"/>
</dbReference>
<dbReference type="CDD" id="cd01823">
    <property type="entry name" value="SEST_like"/>
    <property type="match status" value="1"/>
</dbReference>
<dbReference type="SUPFAM" id="SSF52266">
    <property type="entry name" value="SGNH hydrolase"/>
    <property type="match status" value="1"/>
</dbReference>
<dbReference type="PANTHER" id="PTHR37981:SF1">
    <property type="entry name" value="SGNH HYDROLASE-TYPE ESTERASE DOMAIN-CONTAINING PROTEIN"/>
    <property type="match status" value="1"/>
</dbReference>
<proteinExistence type="predicted"/>
<dbReference type="Gene3D" id="3.40.50.1110">
    <property type="entry name" value="SGNH hydrolase"/>
    <property type="match status" value="1"/>
</dbReference>
<organism evidence="2 3">
    <name type="scientific">Pestalotiopsis fici (strain W106-1 / CGMCC3.15140)</name>
    <dbReference type="NCBI Taxonomy" id="1229662"/>
    <lineage>
        <taxon>Eukaryota</taxon>
        <taxon>Fungi</taxon>
        <taxon>Dikarya</taxon>
        <taxon>Ascomycota</taxon>
        <taxon>Pezizomycotina</taxon>
        <taxon>Sordariomycetes</taxon>
        <taxon>Xylariomycetidae</taxon>
        <taxon>Amphisphaeriales</taxon>
        <taxon>Sporocadaceae</taxon>
        <taxon>Pestalotiopsis</taxon>
    </lineage>
</organism>
<sequence>MPSLHIVNIGSSFAAGPGLPPQIEPLAGRSGENYAHIVAREVGAKLTDLSVSGATLLNLLSEPQEVTGKAFPPQISEIPRDADIVMVLGGGNDIMYIGGLFMDSFAAYTMFRLASRLYSWVAGGAEDPAPSLDVQELAERYGTVLDAIHAKAPDAQVIVVEYLTLLGPDLQPGVDLPFDDAGRIDYHKGRAAQVQEATVQTIQGRETWCTRIPVASESMGHGLGSQEPWVNGFGLRELYQKCGYHPNGEGMKAVAAMVLERMKNLGIV</sequence>
<dbReference type="eggNOG" id="ENOG502SQHA">
    <property type="taxonomic scope" value="Eukaryota"/>
</dbReference>
<dbReference type="PANTHER" id="PTHR37981">
    <property type="entry name" value="LIPASE 2"/>
    <property type="match status" value="1"/>
</dbReference>
<dbReference type="AlphaFoldDB" id="W3X2G9"/>
<feature type="domain" description="SGNH hydrolase-type esterase" evidence="1">
    <location>
        <begin position="9"/>
        <end position="253"/>
    </location>
</feature>
<dbReference type="InterPro" id="IPR013830">
    <property type="entry name" value="SGNH_hydro"/>
</dbReference>
<gene>
    <name evidence="2" type="ORF">PFICI_09204</name>
</gene>
<dbReference type="OMA" id="RDHHAWS"/>
<dbReference type="GO" id="GO:0016788">
    <property type="term" value="F:hydrolase activity, acting on ester bonds"/>
    <property type="evidence" value="ECO:0007669"/>
    <property type="project" value="InterPro"/>
</dbReference>
<reference evidence="3" key="1">
    <citation type="journal article" date="2015" name="BMC Genomics">
        <title>Genomic and transcriptomic analysis of the endophytic fungus Pestalotiopsis fici reveals its lifestyle and high potential for synthesis of natural products.</title>
        <authorList>
            <person name="Wang X."/>
            <person name="Zhang X."/>
            <person name="Liu L."/>
            <person name="Xiang M."/>
            <person name="Wang W."/>
            <person name="Sun X."/>
            <person name="Che Y."/>
            <person name="Guo L."/>
            <person name="Liu G."/>
            <person name="Guo L."/>
            <person name="Wang C."/>
            <person name="Yin W.B."/>
            <person name="Stadler M."/>
            <person name="Zhang X."/>
            <person name="Liu X."/>
        </authorList>
    </citation>
    <scope>NUCLEOTIDE SEQUENCE [LARGE SCALE GENOMIC DNA]</scope>
    <source>
        <strain evidence="3">W106-1 / CGMCC3.15140</strain>
    </source>
</reference>
<evidence type="ECO:0000313" key="2">
    <source>
        <dbReference type="EMBL" id="ETS79351.1"/>
    </source>
</evidence>
<dbReference type="GO" id="GO:0006629">
    <property type="term" value="P:lipid metabolic process"/>
    <property type="evidence" value="ECO:0007669"/>
    <property type="project" value="TreeGrafter"/>
</dbReference>
<dbReference type="OrthoDB" id="21678at2759"/>
<dbReference type="KEGG" id="pfy:PFICI_09204"/>
<dbReference type="HOGENOM" id="CLU_038449_1_1_1"/>
<dbReference type="Pfam" id="PF13472">
    <property type="entry name" value="Lipase_GDSL_2"/>
    <property type="match status" value="1"/>
</dbReference>
<dbReference type="InterPro" id="IPR037460">
    <property type="entry name" value="SEST-like"/>
</dbReference>
<evidence type="ECO:0000313" key="3">
    <source>
        <dbReference type="Proteomes" id="UP000030651"/>
    </source>
</evidence>
<dbReference type="RefSeq" id="XP_007835976.1">
    <property type="nucleotide sequence ID" value="XM_007837785.1"/>
</dbReference>
<protein>
    <recommendedName>
        <fullName evidence="1">SGNH hydrolase-type esterase domain-containing protein</fullName>
    </recommendedName>
</protein>
<keyword evidence="3" id="KW-1185">Reference proteome</keyword>
<dbReference type="Proteomes" id="UP000030651">
    <property type="component" value="Unassembled WGS sequence"/>
</dbReference>